<comment type="caution">
    <text evidence="2">The sequence shown here is derived from an EMBL/GenBank/DDBJ whole genome shotgun (WGS) entry which is preliminary data.</text>
</comment>
<reference evidence="3 4" key="2">
    <citation type="submission" date="2024-07" db="EMBL/GenBank/DDBJ databases">
        <authorList>
            <person name="Akdeniz Z."/>
        </authorList>
    </citation>
    <scope>NUCLEOTIDE SEQUENCE [LARGE SCALE GENOMIC DNA]</scope>
</reference>
<sequence length="321" mass="38170">MSETRRRFTKEKVELIEQKITEEFNRATGRNCASIKEMVRIYRSSEETPKLDWKRVDEEVGEKSYATKAFSYKQFIDVIVPNNLEQYSPQLLREVEMYLERKLVQKKECIDKITDMEEFNNFKTDIIRDVEERFDLKSPLKPFKKMIDKLRYLITNFVSNHTKCQLNVQRKSEQTENDKPKKRHDIDQSYQRHPVQIQQYKKHGYQSSQSNTYNQQKSHNSAFTPNNYSSLFNFDAGDSNYQSHNQLYQEDMNQLVQSLNNQAKIQEQLTIKNTKILDQVSQISALIKQEECLRKIKQQLQPQETSPDVQSLLETLTQKIM</sequence>
<accession>A0AA86NAJ2</accession>
<dbReference type="AlphaFoldDB" id="A0AA86NAJ2"/>
<dbReference type="EMBL" id="CATOUU010000089">
    <property type="protein sequence ID" value="CAI9916082.1"/>
    <property type="molecule type" value="Genomic_DNA"/>
</dbReference>
<name>A0AA86NAJ2_9EUKA</name>
<organism evidence="2">
    <name type="scientific">Hexamita inflata</name>
    <dbReference type="NCBI Taxonomy" id="28002"/>
    <lineage>
        <taxon>Eukaryota</taxon>
        <taxon>Metamonada</taxon>
        <taxon>Diplomonadida</taxon>
        <taxon>Hexamitidae</taxon>
        <taxon>Hexamitinae</taxon>
        <taxon>Hexamita</taxon>
    </lineage>
</organism>
<feature type="compositionally biased region" description="Low complexity" evidence="1">
    <location>
        <begin position="205"/>
        <end position="218"/>
    </location>
</feature>
<dbReference type="EMBL" id="CAXDID020000381">
    <property type="protein sequence ID" value="CAL6084796.1"/>
    <property type="molecule type" value="Genomic_DNA"/>
</dbReference>
<feature type="region of interest" description="Disordered" evidence="1">
    <location>
        <begin position="200"/>
        <end position="219"/>
    </location>
</feature>
<dbReference type="Proteomes" id="UP001642409">
    <property type="component" value="Unassembled WGS sequence"/>
</dbReference>
<protein>
    <submittedName>
        <fullName evidence="3">Hypothetical_protein</fullName>
    </submittedName>
</protein>
<gene>
    <name evidence="2" type="ORF">HINF_LOCUS3727</name>
    <name evidence="3" type="ORF">HINF_LOCUS62378</name>
</gene>
<evidence type="ECO:0000313" key="2">
    <source>
        <dbReference type="EMBL" id="CAI9916082.1"/>
    </source>
</evidence>
<keyword evidence="4" id="KW-1185">Reference proteome</keyword>
<evidence type="ECO:0000256" key="1">
    <source>
        <dbReference type="SAM" id="MobiDB-lite"/>
    </source>
</evidence>
<reference evidence="2" key="1">
    <citation type="submission" date="2023-06" db="EMBL/GenBank/DDBJ databases">
        <authorList>
            <person name="Kurt Z."/>
        </authorList>
    </citation>
    <scope>NUCLEOTIDE SEQUENCE</scope>
</reference>
<evidence type="ECO:0000313" key="3">
    <source>
        <dbReference type="EMBL" id="CAL6084796.1"/>
    </source>
</evidence>
<feature type="compositionally biased region" description="Basic and acidic residues" evidence="1">
    <location>
        <begin position="170"/>
        <end position="187"/>
    </location>
</feature>
<feature type="region of interest" description="Disordered" evidence="1">
    <location>
        <begin position="168"/>
        <end position="192"/>
    </location>
</feature>
<evidence type="ECO:0000313" key="4">
    <source>
        <dbReference type="Proteomes" id="UP001642409"/>
    </source>
</evidence>
<proteinExistence type="predicted"/>